<accession>A0A090QZA1</accession>
<name>A0A090QZA1_NONUL</name>
<evidence type="ECO:0000313" key="2">
    <source>
        <dbReference type="Proteomes" id="UP000029226"/>
    </source>
</evidence>
<dbReference type="Proteomes" id="UP000029226">
    <property type="component" value="Unassembled WGS sequence"/>
</dbReference>
<proteinExistence type="predicted"/>
<reference evidence="1 2" key="1">
    <citation type="journal article" date="2014" name="Genome Announc.">
        <title>Draft Genome Sequences of Marine Flavobacterium Nonlabens Strains NR17, NR24, NR27, NR32, NR33, and Ara13.</title>
        <authorList>
            <person name="Nakanishi M."/>
            <person name="Meirelles P."/>
            <person name="Suzuki R."/>
            <person name="Takatani N."/>
            <person name="Mino S."/>
            <person name="Suda W."/>
            <person name="Oshima K."/>
            <person name="Hattori M."/>
            <person name="Ohkuma M."/>
            <person name="Hosokawa M."/>
            <person name="Miyashita K."/>
            <person name="Thompson F.L."/>
            <person name="Niwa A."/>
            <person name="Sawabe T."/>
            <person name="Sawabe T."/>
        </authorList>
    </citation>
    <scope>NUCLEOTIDE SEQUENCE [LARGE SCALE GENOMIC DNA]</scope>
    <source>
        <strain evidence="2">JCM19314</strain>
    </source>
</reference>
<organism evidence="1 2">
    <name type="scientific">Nonlabens ulvanivorans</name>
    <name type="common">Persicivirga ulvanivorans</name>
    <dbReference type="NCBI Taxonomy" id="906888"/>
    <lineage>
        <taxon>Bacteria</taxon>
        <taxon>Pseudomonadati</taxon>
        <taxon>Bacteroidota</taxon>
        <taxon>Flavobacteriia</taxon>
        <taxon>Flavobacteriales</taxon>
        <taxon>Flavobacteriaceae</taxon>
        <taxon>Nonlabens</taxon>
    </lineage>
</organism>
<gene>
    <name evidence="1" type="ORF">JCM19314_1809</name>
</gene>
<sequence length="56" mass="6716">MNHYFNLFTLSVFVSLSRKRNKKEVDAAVERYESENTTIDKTIKMLNQVQHDKRKI</sequence>
<comment type="caution">
    <text evidence="1">The sequence shown here is derived from an EMBL/GenBank/DDBJ whole genome shotgun (WGS) entry which is preliminary data.</text>
</comment>
<dbReference type="EMBL" id="BBMM01000006">
    <property type="protein sequence ID" value="GAL00772.1"/>
    <property type="molecule type" value="Genomic_DNA"/>
</dbReference>
<evidence type="ECO:0000313" key="1">
    <source>
        <dbReference type="EMBL" id="GAL00772.1"/>
    </source>
</evidence>
<dbReference type="AlphaFoldDB" id="A0A090QZA1"/>
<protein>
    <submittedName>
        <fullName evidence="1">Uncharacterized protein</fullName>
    </submittedName>
</protein>